<feature type="transmembrane region" description="Helical" evidence="1">
    <location>
        <begin position="347"/>
        <end position="369"/>
    </location>
</feature>
<organism evidence="2 3">
    <name type="scientific">Bremia lactucae</name>
    <name type="common">Lettuce downy mildew</name>
    <dbReference type="NCBI Taxonomy" id="4779"/>
    <lineage>
        <taxon>Eukaryota</taxon>
        <taxon>Sar</taxon>
        <taxon>Stramenopiles</taxon>
        <taxon>Oomycota</taxon>
        <taxon>Peronosporomycetes</taxon>
        <taxon>Peronosporales</taxon>
        <taxon>Peronosporaceae</taxon>
        <taxon>Bremia</taxon>
    </lineage>
</organism>
<accession>A0A976FHR9</accession>
<dbReference type="PANTHER" id="PTHR40849:SF2">
    <property type="entry name" value="RGS DOMAIN-CONTAINING PROTEIN"/>
    <property type="match status" value="1"/>
</dbReference>
<comment type="caution">
    <text evidence="2">The sequence shown here is derived from an EMBL/GenBank/DDBJ whole genome shotgun (WGS) entry which is preliminary data.</text>
</comment>
<gene>
    <name evidence="2" type="ORF">CCR75_001604</name>
</gene>
<feature type="transmembrane region" description="Helical" evidence="1">
    <location>
        <begin position="381"/>
        <end position="402"/>
    </location>
</feature>
<keyword evidence="1" id="KW-1133">Transmembrane helix</keyword>
<dbReference type="AlphaFoldDB" id="A0A976FHR9"/>
<sequence length="530" mass="61405">MLQDARLLYGAVAMSASMFVFSFLHKREELDDHEDESAERLVTTELFYQAMENMPHLTTPQRLEMRRFWRNLVNKNLQKRPSSDMNDALNDDETRNPELRIRDVQVFAQEYKRVFPDIFPEKHVLDAAEQAAALMPSAWRDLVGSTSSMIVSTGKRLNHIAKDTKDEVQLAMQRSVRTVLERALHIVASRLKEKLKDPDMPKYLKMNIDIGIEQFMPDVEMEILRKTRDLFRNESLKSDMENMAHPTTQDECCASSLNSQSDAPSFSIATRRFSVFRAVRGHILHHLFPHNKTIWRSFKDPWWGVYTSVGLLPVVGQLWWIFLFLIKDKTNEHQLCQFIVGFKAAQFITLGLIHMTLGVLLYVKCIVLGSMLACQGNMGPALTEGSACFFALQILLVWAAFFRLPYTARPPEAVRLRLKDVENEDCRVFRDAFGNIVHLDRGGYLLKFCGYETLIFIITMALACLVLWLPLDSWQRQALFYWIRTAYGLFSFPFLIFKIPVLTNVLMHTRPMGYNEQGETVRFIIKQRNE</sequence>
<dbReference type="EMBL" id="SHOA02000014">
    <property type="protein sequence ID" value="TDH66786.1"/>
    <property type="molecule type" value="Genomic_DNA"/>
</dbReference>
<evidence type="ECO:0000313" key="2">
    <source>
        <dbReference type="EMBL" id="TDH66786.1"/>
    </source>
</evidence>
<reference evidence="2 3" key="1">
    <citation type="journal article" date="2021" name="Genome Biol.">
        <title>AFLAP: assembly-free linkage analysis pipeline using k-mers from genome sequencing data.</title>
        <authorList>
            <person name="Fletcher K."/>
            <person name="Zhang L."/>
            <person name="Gil J."/>
            <person name="Han R."/>
            <person name="Cavanaugh K."/>
            <person name="Michelmore R."/>
        </authorList>
    </citation>
    <scope>NUCLEOTIDE SEQUENCE [LARGE SCALE GENOMIC DNA]</scope>
    <source>
        <strain evidence="2 3">SF5</strain>
    </source>
</reference>
<keyword evidence="1" id="KW-0812">Transmembrane</keyword>
<dbReference type="OrthoDB" id="67700at2759"/>
<name>A0A976FHR9_BRELC</name>
<keyword evidence="3" id="KW-1185">Reference proteome</keyword>
<dbReference type="KEGG" id="blac:94345377"/>
<protein>
    <submittedName>
        <fullName evidence="2">Uncharacterized protein</fullName>
    </submittedName>
</protein>
<evidence type="ECO:0000256" key="1">
    <source>
        <dbReference type="SAM" id="Phobius"/>
    </source>
</evidence>
<dbReference type="GeneID" id="94345377"/>
<keyword evidence="1" id="KW-0472">Membrane</keyword>
<dbReference type="PANTHER" id="PTHR40849">
    <property type="entry name" value="C2 CALCIUM-DEPENDENT MEMBRANE TARGETING"/>
    <property type="match status" value="1"/>
</dbReference>
<dbReference type="RefSeq" id="XP_067816285.1">
    <property type="nucleotide sequence ID" value="XM_067959706.1"/>
</dbReference>
<feature type="transmembrane region" description="Helical" evidence="1">
    <location>
        <begin position="481"/>
        <end position="502"/>
    </location>
</feature>
<feature type="transmembrane region" description="Helical" evidence="1">
    <location>
        <begin position="302"/>
        <end position="326"/>
    </location>
</feature>
<proteinExistence type="predicted"/>
<evidence type="ECO:0000313" key="3">
    <source>
        <dbReference type="Proteomes" id="UP000294530"/>
    </source>
</evidence>
<feature type="transmembrane region" description="Helical" evidence="1">
    <location>
        <begin position="448"/>
        <end position="469"/>
    </location>
</feature>
<dbReference type="Proteomes" id="UP000294530">
    <property type="component" value="Unassembled WGS sequence"/>
</dbReference>
<feature type="transmembrane region" description="Helical" evidence="1">
    <location>
        <begin position="7"/>
        <end position="24"/>
    </location>
</feature>